<accession>A0ACB9CYB5</accession>
<evidence type="ECO:0000313" key="1">
    <source>
        <dbReference type="EMBL" id="KAI3739343.1"/>
    </source>
</evidence>
<reference evidence="2" key="1">
    <citation type="journal article" date="2022" name="Mol. Ecol. Resour.">
        <title>The genomes of chicory, endive, great burdock and yacon provide insights into Asteraceae palaeo-polyploidization history and plant inulin production.</title>
        <authorList>
            <person name="Fan W."/>
            <person name="Wang S."/>
            <person name="Wang H."/>
            <person name="Wang A."/>
            <person name="Jiang F."/>
            <person name="Liu H."/>
            <person name="Zhao H."/>
            <person name="Xu D."/>
            <person name="Zhang Y."/>
        </authorList>
    </citation>
    <scope>NUCLEOTIDE SEQUENCE [LARGE SCALE GENOMIC DNA]</scope>
    <source>
        <strain evidence="2">cv. Punajuju</strain>
    </source>
</reference>
<protein>
    <submittedName>
        <fullName evidence="1">Uncharacterized protein</fullName>
    </submittedName>
</protein>
<comment type="caution">
    <text evidence="1">The sequence shown here is derived from an EMBL/GenBank/DDBJ whole genome shotgun (WGS) entry which is preliminary data.</text>
</comment>
<sequence length="137" mass="14625">MSLLWGSRNPDGDDRSSAQRQQQNGPHQLTDSFLSEFTEYRLPPTVPPSPPTVPPTTSRKRSVSPFTKFSPSAAIIMGLGEIASIAVNQTFVFVDGFDCSGFVSVDGFDWSEPSGDGGPLLGYLGTTPEKNNVSGGE</sequence>
<gene>
    <name evidence="1" type="ORF">L2E82_29746</name>
</gene>
<proteinExistence type="predicted"/>
<dbReference type="EMBL" id="CM042013">
    <property type="protein sequence ID" value="KAI3739343.1"/>
    <property type="molecule type" value="Genomic_DNA"/>
</dbReference>
<name>A0ACB9CYB5_CICIN</name>
<evidence type="ECO:0000313" key="2">
    <source>
        <dbReference type="Proteomes" id="UP001055811"/>
    </source>
</evidence>
<keyword evidence="2" id="KW-1185">Reference proteome</keyword>
<organism evidence="1 2">
    <name type="scientific">Cichorium intybus</name>
    <name type="common">Chicory</name>
    <dbReference type="NCBI Taxonomy" id="13427"/>
    <lineage>
        <taxon>Eukaryota</taxon>
        <taxon>Viridiplantae</taxon>
        <taxon>Streptophyta</taxon>
        <taxon>Embryophyta</taxon>
        <taxon>Tracheophyta</taxon>
        <taxon>Spermatophyta</taxon>
        <taxon>Magnoliopsida</taxon>
        <taxon>eudicotyledons</taxon>
        <taxon>Gunneridae</taxon>
        <taxon>Pentapetalae</taxon>
        <taxon>asterids</taxon>
        <taxon>campanulids</taxon>
        <taxon>Asterales</taxon>
        <taxon>Asteraceae</taxon>
        <taxon>Cichorioideae</taxon>
        <taxon>Cichorieae</taxon>
        <taxon>Cichoriinae</taxon>
        <taxon>Cichorium</taxon>
    </lineage>
</organism>
<dbReference type="Proteomes" id="UP001055811">
    <property type="component" value="Linkage Group LG05"/>
</dbReference>
<reference evidence="1 2" key="2">
    <citation type="journal article" date="2022" name="Mol. Ecol. Resour.">
        <title>The genomes of chicory, endive, great burdock and yacon provide insights into Asteraceae paleo-polyploidization history and plant inulin production.</title>
        <authorList>
            <person name="Fan W."/>
            <person name="Wang S."/>
            <person name="Wang H."/>
            <person name="Wang A."/>
            <person name="Jiang F."/>
            <person name="Liu H."/>
            <person name="Zhao H."/>
            <person name="Xu D."/>
            <person name="Zhang Y."/>
        </authorList>
    </citation>
    <scope>NUCLEOTIDE SEQUENCE [LARGE SCALE GENOMIC DNA]</scope>
    <source>
        <strain evidence="2">cv. Punajuju</strain>
        <tissue evidence="1">Leaves</tissue>
    </source>
</reference>